<evidence type="ECO:0000259" key="9">
    <source>
        <dbReference type="Pfam" id="PF06148"/>
    </source>
</evidence>
<organism evidence="11 12">
    <name type="scientific">Malassezia furfur</name>
    <name type="common">Pityriasis versicolor infection agent</name>
    <name type="synonym">Pityrosporum furfur</name>
    <dbReference type="NCBI Taxonomy" id="55194"/>
    <lineage>
        <taxon>Eukaryota</taxon>
        <taxon>Fungi</taxon>
        <taxon>Dikarya</taxon>
        <taxon>Basidiomycota</taxon>
        <taxon>Ustilaginomycotina</taxon>
        <taxon>Malasseziomycetes</taxon>
        <taxon>Malasseziales</taxon>
        <taxon>Malasseziaceae</taxon>
        <taxon>Malassezia</taxon>
    </lineage>
</organism>
<evidence type="ECO:0000256" key="1">
    <source>
        <dbReference type="ARBA" id="ARBA00004395"/>
    </source>
</evidence>
<evidence type="ECO:0000313" key="11">
    <source>
        <dbReference type="EMBL" id="WFD46969.1"/>
    </source>
</evidence>
<gene>
    <name evidence="11" type="ORF">GLX27_001613</name>
</gene>
<evidence type="ECO:0000256" key="3">
    <source>
        <dbReference type="ARBA" id="ARBA00020977"/>
    </source>
</evidence>
<dbReference type="PANTHER" id="PTHR12961:SF0">
    <property type="entry name" value="CONSERVED OLIGOMERIC GOLGI COMPLEX SUBUNIT 2"/>
    <property type="match status" value="1"/>
</dbReference>
<reference evidence="11 12" key="1">
    <citation type="journal article" date="2020" name="Elife">
        <title>Loss of centromere function drives karyotype evolution in closely related Malassezia species.</title>
        <authorList>
            <person name="Sankaranarayanan S.R."/>
            <person name="Ianiri G."/>
            <person name="Coelho M.A."/>
            <person name="Reza M.H."/>
            <person name="Thimmappa B.C."/>
            <person name="Ganguly P."/>
            <person name="Vadnala R.N."/>
            <person name="Sun S."/>
            <person name="Siddharthan R."/>
            <person name="Tellgren-Roth C."/>
            <person name="Dawson T.L."/>
            <person name="Heitman J."/>
            <person name="Sanyal K."/>
        </authorList>
    </citation>
    <scope>NUCLEOTIDE SEQUENCE [LARGE SCALE GENOMIC DNA]</scope>
    <source>
        <strain evidence="11">CBS14141</strain>
    </source>
</reference>
<feature type="domain" description="COG complex component COG2 C-terminal" evidence="10">
    <location>
        <begin position="439"/>
        <end position="721"/>
    </location>
</feature>
<evidence type="ECO:0000256" key="6">
    <source>
        <dbReference type="ARBA" id="ARBA00023034"/>
    </source>
</evidence>
<evidence type="ECO:0000256" key="8">
    <source>
        <dbReference type="ARBA" id="ARBA00031344"/>
    </source>
</evidence>
<name>A0ABY8EPM7_MALFU</name>
<comment type="subcellular location">
    <subcellularLocation>
        <location evidence="1">Golgi apparatus membrane</location>
        <topology evidence="1">Peripheral membrane protein</topology>
    </subcellularLocation>
</comment>
<evidence type="ECO:0000313" key="12">
    <source>
        <dbReference type="Proteomes" id="UP000818624"/>
    </source>
</evidence>
<evidence type="ECO:0000259" key="10">
    <source>
        <dbReference type="Pfam" id="PF12022"/>
    </source>
</evidence>
<dbReference type="Proteomes" id="UP000818624">
    <property type="component" value="Chromosome 1"/>
</dbReference>
<evidence type="ECO:0000256" key="5">
    <source>
        <dbReference type="ARBA" id="ARBA00022927"/>
    </source>
</evidence>
<feature type="domain" description="Conserved oligomeric Golgi complex subunit 2 N-terminal" evidence="9">
    <location>
        <begin position="31"/>
        <end position="86"/>
    </location>
</feature>
<dbReference type="InterPro" id="IPR024602">
    <property type="entry name" value="COG_su2_N"/>
</dbReference>
<dbReference type="EMBL" id="CP046234">
    <property type="protein sequence ID" value="WFD46969.1"/>
    <property type="molecule type" value="Genomic_DNA"/>
</dbReference>
<dbReference type="Pfam" id="PF06148">
    <property type="entry name" value="COG2_N"/>
    <property type="match status" value="1"/>
</dbReference>
<sequence>MDHDAAHAVPALALPAPLAAGDALLSPAAQRTFDVDAFLCSRAYGQDVHTILHELRAYSHALHERLLEVIHAKYRDFVALASRLRADAAHIQALAEHADVARAHDALARVRATLADVVEQLGAEQRASADARRRKHTLRALLDVDAALQRVPAILDGTPAAGTDAAALEAALGAVSLAACADDAALEAPRVPWHVDRTTHSLCTRLSDALRTYIWADERLGGLDDADAAPLLAALRARRDAAAHALATHADTLLASALARADDAALRLALRAFRALRTYDRAALAHIDRACVAPTLAACVARGAERTPLDPHARADDDAALAALTGLERAPPPSDSACPLACVLNGMLDAAAQLARMCAAAESVGGASLDVFNDVLWRRAATQLLDEHGETLFFVGRPDAFHRNYTLYQQFAAQLVAHAPSARARAAWAAHDATRALAQRWQLSAFFHLCARETVTRLEAGVRGAAPDAGFAHGAFAHLLAAFVAPWRASRHVPALAAREWRLSLHVLSRYASYLDAAAPRDAHDDAPAALAAAAALLADAHAFEARVQRCFDAYILPKLVPPADGGAPAEVVRASVRAALGASLGRAAALAPRVGDAVVGALQRQCAEPLRHVRAGSASFRARAGGAPADTAPSAYVAEVLRPLHALLTDEQVRRVDAGVRAAWARAVLDATLARYAAAIDTVTHNLASLRRLKRSTPALHTSADAGADASVYAQLCTDVAALRAHAAALAADAALDVATDAWAALEARVAADARDS</sequence>
<keyword evidence="12" id="KW-1185">Reference proteome</keyword>
<comment type="similarity">
    <text evidence="2">Belongs to the COG2 family.</text>
</comment>
<dbReference type="PANTHER" id="PTHR12961">
    <property type="entry name" value="CONSERVED OLIGOMERIC GOLGI COMPLEX COMPONENT 2"/>
    <property type="match status" value="1"/>
</dbReference>
<proteinExistence type="inferred from homology"/>
<keyword evidence="7" id="KW-0472">Membrane</keyword>
<dbReference type="InterPro" id="IPR024603">
    <property type="entry name" value="COG_complex_COG2_C"/>
</dbReference>
<keyword evidence="5" id="KW-0653">Protein transport</keyword>
<keyword evidence="4" id="KW-0813">Transport</keyword>
<evidence type="ECO:0000256" key="2">
    <source>
        <dbReference type="ARBA" id="ARBA00007603"/>
    </source>
</evidence>
<protein>
    <recommendedName>
        <fullName evidence="3">Conserved oligomeric Golgi complex subunit 2</fullName>
    </recommendedName>
    <alternativeName>
        <fullName evidence="8">Component of oligomeric Golgi complex 2</fullName>
    </alternativeName>
</protein>
<evidence type="ECO:0000256" key="4">
    <source>
        <dbReference type="ARBA" id="ARBA00022448"/>
    </source>
</evidence>
<keyword evidence="6" id="KW-0333">Golgi apparatus</keyword>
<dbReference type="InterPro" id="IPR009316">
    <property type="entry name" value="COG2"/>
</dbReference>
<accession>A0ABY8EPM7</accession>
<evidence type="ECO:0000256" key="7">
    <source>
        <dbReference type="ARBA" id="ARBA00023136"/>
    </source>
</evidence>
<dbReference type="Pfam" id="PF12022">
    <property type="entry name" value="COG2_C"/>
    <property type="match status" value="1"/>
</dbReference>